<feature type="domain" description="Peptidase S26" evidence="2">
    <location>
        <begin position="16"/>
        <end position="161"/>
    </location>
</feature>
<keyword evidence="1" id="KW-0812">Transmembrane</keyword>
<accession>A0A0S2TEZ2</accession>
<evidence type="ECO:0000256" key="1">
    <source>
        <dbReference type="SAM" id="Phobius"/>
    </source>
</evidence>
<dbReference type="Pfam" id="PF10502">
    <property type="entry name" value="Peptidase_S26"/>
    <property type="match status" value="1"/>
</dbReference>
<evidence type="ECO:0000259" key="2">
    <source>
        <dbReference type="Pfam" id="PF10502"/>
    </source>
</evidence>
<evidence type="ECO:0000313" key="4">
    <source>
        <dbReference type="Proteomes" id="UP000055136"/>
    </source>
</evidence>
<organism evidence="3 4">
    <name type="scientific">Candidatus Tenderia electrophaga</name>
    <dbReference type="NCBI Taxonomy" id="1748243"/>
    <lineage>
        <taxon>Bacteria</taxon>
        <taxon>Pseudomonadati</taxon>
        <taxon>Pseudomonadota</taxon>
        <taxon>Gammaproteobacteria</taxon>
        <taxon>Candidatus Tenderiales</taxon>
        <taxon>Candidatus Tenderiaceae</taxon>
        <taxon>Candidatus Tenderia</taxon>
    </lineage>
</organism>
<dbReference type="Proteomes" id="UP000055136">
    <property type="component" value="Chromosome"/>
</dbReference>
<feature type="transmembrane region" description="Helical" evidence="1">
    <location>
        <begin position="12"/>
        <end position="35"/>
    </location>
</feature>
<dbReference type="AlphaFoldDB" id="A0A0S2TEZ2"/>
<dbReference type="GO" id="GO:0006465">
    <property type="term" value="P:signal peptide processing"/>
    <property type="evidence" value="ECO:0007669"/>
    <property type="project" value="InterPro"/>
</dbReference>
<protein>
    <recommendedName>
        <fullName evidence="2">Peptidase S26 domain-containing protein</fullName>
    </recommendedName>
</protein>
<name>A0A0S2TEZ2_9GAMM</name>
<gene>
    <name evidence="3" type="ORF">Tel_11475</name>
</gene>
<dbReference type="InterPro" id="IPR019533">
    <property type="entry name" value="Peptidase_S26"/>
</dbReference>
<keyword evidence="4" id="KW-1185">Reference proteome</keyword>
<dbReference type="SUPFAM" id="SSF51306">
    <property type="entry name" value="LexA/Signal peptidase"/>
    <property type="match status" value="1"/>
</dbReference>
<proteinExistence type="predicted"/>
<dbReference type="STRING" id="1748243.Tel_11475"/>
<dbReference type="GO" id="GO:0004252">
    <property type="term" value="F:serine-type endopeptidase activity"/>
    <property type="evidence" value="ECO:0007669"/>
    <property type="project" value="InterPro"/>
</dbReference>
<sequence length="164" mass="18387">MNRRAKQFAKRTVIGLATTMIGVIIVQAALSPWYLFGLNIDNSLPGYVYLVIRDELPLRLDIAAFRTPPNPYYPEGAPFIKVVLGVPGDSVTRNGREFSINGVAIGWAKEQTRRDQPLTPGPTGMLPPGHYFFWTPHIDSYDSRYGEIGWITTDRILGRAVRLL</sequence>
<dbReference type="EMBL" id="CP013099">
    <property type="protein sequence ID" value="ALP53706.1"/>
    <property type="molecule type" value="Genomic_DNA"/>
</dbReference>
<keyword evidence="1" id="KW-1133">Transmembrane helix</keyword>
<dbReference type="InterPro" id="IPR036286">
    <property type="entry name" value="LexA/Signal_pep-like_sf"/>
</dbReference>
<keyword evidence="1" id="KW-0472">Membrane</keyword>
<evidence type="ECO:0000313" key="3">
    <source>
        <dbReference type="EMBL" id="ALP53706.1"/>
    </source>
</evidence>
<reference evidence="3" key="1">
    <citation type="submission" date="2015-10" db="EMBL/GenBank/DDBJ databases">
        <title>Description of Candidatus Tenderia electrophaga gen. nov, sp. nov., an Uncultivated Electroautotroph from a Biocathode Enrichment.</title>
        <authorList>
            <person name="Eddie B.J."/>
            <person name="Malanoski A.P."/>
            <person name="Wang Z."/>
            <person name="Hall R.J."/>
            <person name="Oh S.D."/>
            <person name="Heiner C."/>
            <person name="Lin B."/>
            <person name="Strycharz-Glaven S.M."/>
        </authorList>
    </citation>
    <scope>NUCLEOTIDE SEQUENCE [LARGE SCALE GENOMIC DNA]</scope>
    <source>
        <strain evidence="3">NRL1</strain>
    </source>
</reference>
<dbReference type="Gene3D" id="2.10.109.10">
    <property type="entry name" value="Umud Fragment, subunit A"/>
    <property type="match status" value="1"/>
</dbReference>
<dbReference type="KEGG" id="tee:Tel_11475"/>